<protein>
    <submittedName>
        <fullName evidence="2">Uncharacterized protein</fullName>
    </submittedName>
</protein>
<reference evidence="2 3" key="1">
    <citation type="submission" date="2020-05" db="EMBL/GenBank/DDBJ databases">
        <title>WGS assembly of Panicum virgatum.</title>
        <authorList>
            <person name="Lovell J.T."/>
            <person name="Jenkins J."/>
            <person name="Shu S."/>
            <person name="Juenger T.E."/>
            <person name="Schmutz J."/>
        </authorList>
    </citation>
    <scope>NUCLEOTIDE SEQUENCE [LARGE SCALE GENOMIC DNA]</scope>
    <source>
        <strain evidence="3">cv. AP13</strain>
    </source>
</reference>
<feature type="compositionally biased region" description="Low complexity" evidence="1">
    <location>
        <begin position="90"/>
        <end position="104"/>
    </location>
</feature>
<evidence type="ECO:0000256" key="1">
    <source>
        <dbReference type="SAM" id="MobiDB-lite"/>
    </source>
</evidence>
<feature type="compositionally biased region" description="Basic and acidic residues" evidence="1">
    <location>
        <begin position="160"/>
        <end position="171"/>
    </location>
</feature>
<proteinExistence type="predicted"/>
<feature type="region of interest" description="Disordered" evidence="1">
    <location>
        <begin position="67"/>
        <end position="106"/>
    </location>
</feature>
<dbReference type="EMBL" id="CM029044">
    <property type="protein sequence ID" value="KAG2606983.1"/>
    <property type="molecule type" value="Genomic_DNA"/>
</dbReference>
<feature type="compositionally biased region" description="Basic residues" evidence="1">
    <location>
        <begin position="79"/>
        <end position="89"/>
    </location>
</feature>
<evidence type="ECO:0000313" key="2">
    <source>
        <dbReference type="EMBL" id="KAG2606983.1"/>
    </source>
</evidence>
<sequence length="186" mass="20204">MEATLAPPGVRRRSFTLHTRPNSFIQAHIGIRDPRASPICALTISSRLPPRGAAAAAALPPLHMRQHRGTRPRLEQRSKCAKRRRRRGRSSGVRQARRAASGLAAAGGRGGWLPYRPIEDVPLHGLRGEGQPRAARGRPRRPSARGQRAARGTRVQGVGRHADGLAGDHDANGGIHSRHRSFLTLT</sequence>
<organism evidence="2 3">
    <name type="scientific">Panicum virgatum</name>
    <name type="common">Blackwell switchgrass</name>
    <dbReference type="NCBI Taxonomy" id="38727"/>
    <lineage>
        <taxon>Eukaryota</taxon>
        <taxon>Viridiplantae</taxon>
        <taxon>Streptophyta</taxon>
        <taxon>Embryophyta</taxon>
        <taxon>Tracheophyta</taxon>
        <taxon>Spermatophyta</taxon>
        <taxon>Magnoliopsida</taxon>
        <taxon>Liliopsida</taxon>
        <taxon>Poales</taxon>
        <taxon>Poaceae</taxon>
        <taxon>PACMAD clade</taxon>
        <taxon>Panicoideae</taxon>
        <taxon>Panicodae</taxon>
        <taxon>Paniceae</taxon>
        <taxon>Panicinae</taxon>
        <taxon>Panicum</taxon>
        <taxon>Panicum sect. Hiantes</taxon>
    </lineage>
</organism>
<dbReference type="Proteomes" id="UP000823388">
    <property type="component" value="Chromosome 4N"/>
</dbReference>
<evidence type="ECO:0000313" key="3">
    <source>
        <dbReference type="Proteomes" id="UP000823388"/>
    </source>
</evidence>
<gene>
    <name evidence="2" type="ORF">PVAP13_4NG266300</name>
</gene>
<keyword evidence="3" id="KW-1185">Reference proteome</keyword>
<name>A0A8T0TCQ4_PANVG</name>
<comment type="caution">
    <text evidence="2">The sequence shown here is derived from an EMBL/GenBank/DDBJ whole genome shotgun (WGS) entry which is preliminary data.</text>
</comment>
<dbReference type="AlphaFoldDB" id="A0A8T0TCQ4"/>
<feature type="region of interest" description="Disordered" evidence="1">
    <location>
        <begin position="123"/>
        <end position="186"/>
    </location>
</feature>
<accession>A0A8T0TCQ4</accession>
<feature type="compositionally biased region" description="Basic residues" evidence="1">
    <location>
        <begin position="176"/>
        <end position="186"/>
    </location>
</feature>